<gene>
    <name evidence="3" type="ORF">KI659_10600</name>
</gene>
<sequence>MKTVNRTFQTFLIAFLLFTGFTVNAQETLTLNGKSEFKVSGTSTIHDWDMVSDNGQKGNAKIKLDNGKIASIETLKVTIPASTLKSGKNGMDKNAYEALNVKKHPEILFELTEVLDITDKVIKAKGNLTIAGKTQNVPMDVNYTVDGKKVNFTGNQNIKFTQFNIDPPTAMFNTIKTGDDLKVSFNTTFN</sequence>
<reference evidence="3 4" key="1">
    <citation type="submission" date="2021-05" db="EMBL/GenBank/DDBJ databases">
        <authorList>
            <person name="Zhang Z.D."/>
            <person name="Osman G."/>
        </authorList>
    </citation>
    <scope>NUCLEOTIDE SEQUENCE [LARGE SCALE GENOMIC DNA]</scope>
    <source>
        <strain evidence="3 4">KCTC 32217</strain>
    </source>
</reference>
<feature type="signal peptide" evidence="1">
    <location>
        <begin position="1"/>
        <end position="25"/>
    </location>
</feature>
<feature type="domain" description="Lipid/polyisoprenoid-binding YceI-like" evidence="2">
    <location>
        <begin position="28"/>
        <end position="190"/>
    </location>
</feature>
<dbReference type="InterPro" id="IPR007372">
    <property type="entry name" value="Lipid/polyisoprenoid-bd_YceI"/>
</dbReference>
<evidence type="ECO:0000313" key="3">
    <source>
        <dbReference type="EMBL" id="MBS9524464.1"/>
    </source>
</evidence>
<evidence type="ECO:0000313" key="4">
    <source>
        <dbReference type="Proteomes" id="UP001319104"/>
    </source>
</evidence>
<proteinExistence type="predicted"/>
<organism evidence="3 4">
    <name type="scientific">Litoribacter ruber</name>
    <dbReference type="NCBI Taxonomy" id="702568"/>
    <lineage>
        <taxon>Bacteria</taxon>
        <taxon>Pseudomonadati</taxon>
        <taxon>Bacteroidota</taxon>
        <taxon>Cytophagia</taxon>
        <taxon>Cytophagales</taxon>
        <taxon>Cyclobacteriaceae</taxon>
        <taxon>Litoribacter</taxon>
    </lineage>
</organism>
<dbReference type="SUPFAM" id="SSF101874">
    <property type="entry name" value="YceI-like"/>
    <property type="match status" value="1"/>
</dbReference>
<keyword evidence="4" id="KW-1185">Reference proteome</keyword>
<dbReference type="Gene3D" id="2.40.128.110">
    <property type="entry name" value="Lipid/polyisoprenoid-binding, YceI-like"/>
    <property type="match status" value="1"/>
</dbReference>
<dbReference type="RefSeq" id="WP_213945325.1">
    <property type="nucleotide sequence ID" value="NZ_JAHBGI010000002.1"/>
</dbReference>
<name>A0AAP2G1E1_9BACT</name>
<comment type="caution">
    <text evidence="3">The sequence shown here is derived from an EMBL/GenBank/DDBJ whole genome shotgun (WGS) entry which is preliminary data.</text>
</comment>
<dbReference type="SMART" id="SM00867">
    <property type="entry name" value="YceI"/>
    <property type="match status" value="1"/>
</dbReference>
<evidence type="ECO:0000256" key="1">
    <source>
        <dbReference type="SAM" id="SignalP"/>
    </source>
</evidence>
<dbReference type="PANTHER" id="PTHR34406:SF1">
    <property type="entry name" value="PROTEIN YCEI"/>
    <property type="match status" value="1"/>
</dbReference>
<keyword evidence="1" id="KW-0732">Signal</keyword>
<evidence type="ECO:0000259" key="2">
    <source>
        <dbReference type="SMART" id="SM00867"/>
    </source>
</evidence>
<dbReference type="Proteomes" id="UP001319104">
    <property type="component" value="Unassembled WGS sequence"/>
</dbReference>
<dbReference type="AlphaFoldDB" id="A0AAP2G1E1"/>
<dbReference type="PANTHER" id="PTHR34406">
    <property type="entry name" value="PROTEIN YCEI"/>
    <property type="match status" value="1"/>
</dbReference>
<accession>A0AAP2G1E1</accession>
<dbReference type="InterPro" id="IPR036761">
    <property type="entry name" value="TTHA0802/YceI-like_sf"/>
</dbReference>
<feature type="chain" id="PRO_5043051663" evidence="1">
    <location>
        <begin position="26"/>
        <end position="190"/>
    </location>
</feature>
<protein>
    <submittedName>
        <fullName evidence="3">YceI family protein</fullName>
    </submittedName>
</protein>
<dbReference type="EMBL" id="JAHCMY010000005">
    <property type="protein sequence ID" value="MBS9524464.1"/>
    <property type="molecule type" value="Genomic_DNA"/>
</dbReference>
<dbReference type="Pfam" id="PF04264">
    <property type="entry name" value="YceI"/>
    <property type="match status" value="1"/>
</dbReference>